<proteinExistence type="predicted"/>
<evidence type="ECO:0000313" key="3">
    <source>
        <dbReference type="EMBL" id="KKN22576.1"/>
    </source>
</evidence>
<organism evidence="3">
    <name type="scientific">marine sediment metagenome</name>
    <dbReference type="NCBI Taxonomy" id="412755"/>
    <lineage>
        <taxon>unclassified sequences</taxon>
        <taxon>metagenomes</taxon>
        <taxon>ecological metagenomes</taxon>
    </lineage>
</organism>
<gene>
    <name evidence="3" type="ORF">LCGC14_0913790</name>
</gene>
<accession>A0A0F9RBL6</accession>
<evidence type="ECO:0000256" key="1">
    <source>
        <dbReference type="SAM" id="Coils"/>
    </source>
</evidence>
<sequence>MPDEETQDTTEGQGTDETQDDYVGAELNDDDEIPSGEQPDSQEAEAPSVEDKPAEPQPQGPDDELLNIAANLGWDETKVRAYGRNLEGAMFHELELRRQKEVEAVSAKGKEDQIAPLDPQFSSDEFDEKIVTWNKSVAETVNQLVAENAELRQSVQGLQGRDSEREAVRIETDFDAGVSGLGEAYESLLGKGPTRQLKQDSPEFAKRSEIGTKMRILHNGYQAVGRAPSMSELFSEAARIVLGNQSETIAREKIDGEIQKRRAQVISKPGGRQGKSLTGEERAARRLDEFYRDHDVAIEKDMEEMEAQSQGTGPYI</sequence>
<feature type="coiled-coil region" evidence="1">
    <location>
        <begin position="134"/>
        <end position="161"/>
    </location>
</feature>
<keyword evidence="1" id="KW-0175">Coiled coil</keyword>
<feature type="region of interest" description="Disordered" evidence="2">
    <location>
        <begin position="1"/>
        <end position="65"/>
    </location>
</feature>
<comment type="caution">
    <text evidence="3">The sequence shown here is derived from an EMBL/GenBank/DDBJ whole genome shotgun (WGS) entry which is preliminary data.</text>
</comment>
<dbReference type="EMBL" id="LAZR01003048">
    <property type="protein sequence ID" value="KKN22576.1"/>
    <property type="molecule type" value="Genomic_DNA"/>
</dbReference>
<protein>
    <submittedName>
        <fullName evidence="3">Uncharacterized protein</fullName>
    </submittedName>
</protein>
<name>A0A0F9RBL6_9ZZZZ</name>
<dbReference type="AlphaFoldDB" id="A0A0F9RBL6"/>
<evidence type="ECO:0000256" key="2">
    <source>
        <dbReference type="SAM" id="MobiDB-lite"/>
    </source>
</evidence>
<reference evidence="3" key="1">
    <citation type="journal article" date="2015" name="Nature">
        <title>Complex archaea that bridge the gap between prokaryotes and eukaryotes.</title>
        <authorList>
            <person name="Spang A."/>
            <person name="Saw J.H."/>
            <person name="Jorgensen S.L."/>
            <person name="Zaremba-Niedzwiedzka K."/>
            <person name="Martijn J."/>
            <person name="Lind A.E."/>
            <person name="van Eijk R."/>
            <person name="Schleper C."/>
            <person name="Guy L."/>
            <person name="Ettema T.J."/>
        </authorList>
    </citation>
    <scope>NUCLEOTIDE SEQUENCE</scope>
</reference>